<dbReference type="EMBL" id="UINC01124087">
    <property type="protein sequence ID" value="SVD00992.1"/>
    <property type="molecule type" value="Genomic_DNA"/>
</dbReference>
<dbReference type="Pfam" id="PF08241">
    <property type="entry name" value="Methyltransf_11"/>
    <property type="match status" value="1"/>
</dbReference>
<name>A0A382RUM4_9ZZZZ</name>
<gene>
    <name evidence="2" type="ORF">METZ01_LOCUS353846</name>
</gene>
<dbReference type="GO" id="GO:0008757">
    <property type="term" value="F:S-adenosylmethionine-dependent methyltransferase activity"/>
    <property type="evidence" value="ECO:0007669"/>
    <property type="project" value="InterPro"/>
</dbReference>
<evidence type="ECO:0000313" key="2">
    <source>
        <dbReference type="EMBL" id="SVD00992.1"/>
    </source>
</evidence>
<evidence type="ECO:0000259" key="1">
    <source>
        <dbReference type="Pfam" id="PF08241"/>
    </source>
</evidence>
<dbReference type="InterPro" id="IPR029063">
    <property type="entry name" value="SAM-dependent_MTases_sf"/>
</dbReference>
<dbReference type="InterPro" id="IPR013216">
    <property type="entry name" value="Methyltransf_11"/>
</dbReference>
<organism evidence="2">
    <name type="scientific">marine metagenome</name>
    <dbReference type="NCBI Taxonomy" id="408172"/>
    <lineage>
        <taxon>unclassified sequences</taxon>
        <taxon>metagenomes</taxon>
        <taxon>ecological metagenomes</taxon>
    </lineage>
</organism>
<dbReference type="SUPFAM" id="SSF53335">
    <property type="entry name" value="S-adenosyl-L-methionine-dependent methyltransferases"/>
    <property type="match status" value="1"/>
</dbReference>
<proteinExistence type="predicted"/>
<protein>
    <recommendedName>
        <fullName evidence="1">Methyltransferase type 11 domain-containing protein</fullName>
    </recommendedName>
</protein>
<feature type="domain" description="Methyltransferase type 11" evidence="1">
    <location>
        <begin position="22"/>
        <end position="62"/>
    </location>
</feature>
<dbReference type="AlphaFoldDB" id="A0A382RUM4"/>
<sequence length="70" mass="7712">MLQDIQAEDGSIRGAIIYNDQAPFDVEFIGLPGEEIPLDDGSIDSVLMTYTLCSIPDTETALPNPFFMRC</sequence>
<accession>A0A382RUM4</accession>
<reference evidence="2" key="1">
    <citation type="submission" date="2018-05" db="EMBL/GenBank/DDBJ databases">
        <authorList>
            <person name="Lanie J.A."/>
            <person name="Ng W.-L."/>
            <person name="Kazmierczak K.M."/>
            <person name="Andrzejewski T.M."/>
            <person name="Davidsen T.M."/>
            <person name="Wayne K.J."/>
            <person name="Tettelin H."/>
            <person name="Glass J.I."/>
            <person name="Rusch D."/>
            <person name="Podicherti R."/>
            <person name="Tsui H.-C.T."/>
            <person name="Winkler M.E."/>
        </authorList>
    </citation>
    <scope>NUCLEOTIDE SEQUENCE</scope>
</reference>